<evidence type="ECO:0000313" key="1">
    <source>
        <dbReference type="EMBL" id="QLC49349.1"/>
    </source>
</evidence>
<protein>
    <submittedName>
        <fullName evidence="1">Formylmethanofuran dehydrogenase</fullName>
    </submittedName>
</protein>
<dbReference type="GO" id="GO:0016491">
    <property type="term" value="F:oxidoreductase activity"/>
    <property type="evidence" value="ECO:0007669"/>
    <property type="project" value="InterPro"/>
</dbReference>
<name>A0A7D5IAX1_9EURY</name>
<evidence type="ECO:0000313" key="2">
    <source>
        <dbReference type="Proteomes" id="UP000509594"/>
    </source>
</evidence>
<dbReference type="Proteomes" id="UP000509594">
    <property type="component" value="Chromosome"/>
</dbReference>
<organism evidence="1 2">
    <name type="scientific">Methanolobus zinderi</name>
    <dbReference type="NCBI Taxonomy" id="536044"/>
    <lineage>
        <taxon>Archaea</taxon>
        <taxon>Methanobacteriati</taxon>
        <taxon>Methanobacteriota</taxon>
        <taxon>Stenosarchaea group</taxon>
        <taxon>Methanomicrobia</taxon>
        <taxon>Methanosarcinales</taxon>
        <taxon>Methanosarcinaceae</taxon>
        <taxon>Methanolobus</taxon>
    </lineage>
</organism>
<dbReference type="SUPFAM" id="SSF69336">
    <property type="entry name" value="Alpha subunit of glutamate synthase, C-terminal domain"/>
    <property type="match status" value="1"/>
</dbReference>
<proteinExistence type="predicted"/>
<sequence length="326" mass="35144">MKLEIELTGPADYLCDYTFNFHWHNQDIGSDDVIPGQKDTQYSYGDLVRSLKAEEEVHIKGDAGKNFAYSMGADLKHFGGSGNAENAGRVFLDGNVGSEAGMGMVSGILYISGQIEEPFGNIIEVVSDIDGYRKFRSVTDIVCNGPGSDVIISNRYNADEGTLILDDGIPRGTVGARCHKHVNIIIKGNTHNGTGVLMKEGVVTVHGNAGMNVGSHLDGGTVIVQGSVGEFAGAYMKSGILTFHEAKGFIGAGMSGGSIYSKAKVKASPPATKVRMKGNDISLIRKLMDAGRVESMLYNKYEVGEEKEKYMEVRMRDGSIVMRKIE</sequence>
<reference evidence="1 2" key="1">
    <citation type="submission" date="2020-06" db="EMBL/GenBank/DDBJ databases">
        <title>Methanolobus halotolerans sp. nov., isolated from a saline lake Tus in Siberia.</title>
        <authorList>
            <person name="Shen Y."/>
            <person name="Chen S.-C."/>
            <person name="Lai M.-C."/>
            <person name="Huang H.-H."/>
            <person name="Chiu H.-H."/>
            <person name="Tang S.-L."/>
            <person name="Rogozin D.Y."/>
            <person name="Degermendzhy A.G."/>
        </authorList>
    </citation>
    <scope>NUCLEOTIDE SEQUENCE [LARGE SCALE GENOMIC DNA]</scope>
    <source>
        <strain evidence="1 2">DSM 21339</strain>
    </source>
</reference>
<accession>A0A7D5IAX1</accession>
<dbReference type="AlphaFoldDB" id="A0A7D5IAX1"/>
<dbReference type="InterPro" id="IPR036485">
    <property type="entry name" value="Glu_synth_asu_C_sf"/>
</dbReference>
<dbReference type="GeneID" id="55820661"/>
<dbReference type="PANTHER" id="PTHR39673">
    <property type="entry name" value="TUNGSTEN FORMYLMETHANOFURAN DEHYDROGENASE, SUBUNIT C (FWDC)"/>
    <property type="match status" value="1"/>
</dbReference>
<dbReference type="PANTHER" id="PTHR39673:SF5">
    <property type="entry name" value="TUNGSTEN-CONTAINING FORMYLMETHANOFURAN DEHYDROGENASE 2 SUBUNIT C"/>
    <property type="match status" value="1"/>
</dbReference>
<dbReference type="OrthoDB" id="146853at2157"/>
<gene>
    <name evidence="1" type="ORF">HWN40_03260</name>
</gene>
<dbReference type="KEGG" id="mzi:HWN40_03260"/>
<keyword evidence="2" id="KW-1185">Reference proteome</keyword>
<dbReference type="RefSeq" id="WP_176964412.1">
    <property type="nucleotide sequence ID" value="NZ_CP058215.1"/>
</dbReference>
<dbReference type="EMBL" id="CP058215">
    <property type="protein sequence ID" value="QLC49349.1"/>
    <property type="molecule type" value="Genomic_DNA"/>
</dbReference>
<dbReference type="Gene3D" id="2.160.20.60">
    <property type="entry name" value="Glutamate synthase, alpha subunit, C-terminal domain"/>
    <property type="match status" value="1"/>
</dbReference>